<dbReference type="GeneID" id="54359960"/>
<proteinExistence type="predicted"/>
<reference evidence="7" key="1">
    <citation type="submission" date="2020-01" db="EMBL/GenBank/DDBJ databases">
        <authorList>
            <consortium name="DOE Joint Genome Institute"/>
            <person name="Haridas S."/>
            <person name="Albert R."/>
            <person name="Binder M."/>
            <person name="Bloem J."/>
            <person name="Labutti K."/>
            <person name="Salamov A."/>
            <person name="Andreopoulos B."/>
            <person name="Baker S.E."/>
            <person name="Barry K."/>
            <person name="Bills G."/>
            <person name="Bluhm B.H."/>
            <person name="Cannon C."/>
            <person name="Castanera R."/>
            <person name="Culley D.E."/>
            <person name="Daum C."/>
            <person name="Ezra D."/>
            <person name="Gonzalez J.B."/>
            <person name="Henrissat B."/>
            <person name="Kuo A."/>
            <person name="Liang C."/>
            <person name="Lipzen A."/>
            <person name="Lutzoni F."/>
            <person name="Magnuson J."/>
            <person name="Mondo S."/>
            <person name="Nolan M."/>
            <person name="Ohm R."/>
            <person name="Pangilinan J."/>
            <person name="Park H.-J."/>
            <person name="Ramirez L."/>
            <person name="Alfaro M."/>
            <person name="Sun H."/>
            <person name="Tritt A."/>
            <person name="Yoshinaga Y."/>
            <person name="Zwiers L.-H."/>
            <person name="Turgeon B.G."/>
            <person name="Goodwin S.B."/>
            <person name="Spatafora J.W."/>
            <person name="Crous P.W."/>
            <person name="Grigoriev I.V."/>
        </authorList>
    </citation>
    <scope>NUCLEOTIDE SEQUENCE</scope>
    <source>
        <strain evidence="7">CBS 342.82</strain>
    </source>
</reference>
<evidence type="ECO:0000313" key="7">
    <source>
        <dbReference type="RefSeq" id="XP_033463464.1"/>
    </source>
</evidence>
<evidence type="ECO:0000256" key="2">
    <source>
        <dbReference type="ARBA" id="ARBA00018424"/>
    </source>
</evidence>
<dbReference type="AlphaFoldDB" id="A0A6J3MEZ5"/>
<evidence type="ECO:0000256" key="4">
    <source>
        <dbReference type="ARBA" id="ARBA00043897"/>
    </source>
</evidence>
<comment type="function">
    <text evidence="4">Inclusion body (IB) resident protein that interacts strongly with lipid droplet (LD) proteins. Involved in LD-mediated IB clearing after protein folding stress, probably by enabling access to the IBs of an LD-stored soluble sterol derivative that acts as a chaperone in inclusion clearing.</text>
</comment>
<dbReference type="PANTHER" id="PTHR31859:SF1">
    <property type="entry name" value="TETRATRICOPEPTIDE REPEAT PROTEIN 39C"/>
    <property type="match status" value="1"/>
</dbReference>
<dbReference type="Pfam" id="PF10300">
    <property type="entry name" value="Iml2-TPR_39"/>
    <property type="match status" value="1"/>
</dbReference>
<name>A0A6J3MEZ5_9PEZI</name>
<reference evidence="7" key="3">
    <citation type="submission" date="2025-08" db="UniProtKB">
        <authorList>
            <consortium name="RefSeq"/>
        </authorList>
    </citation>
    <scope>IDENTIFICATION</scope>
    <source>
        <strain evidence="7">CBS 342.82</strain>
    </source>
</reference>
<comment type="subunit">
    <text evidence="1">Interacts with lipid droplet proteins.</text>
</comment>
<dbReference type="Proteomes" id="UP000504637">
    <property type="component" value="Unplaced"/>
</dbReference>
<keyword evidence="6" id="KW-1185">Reference proteome</keyword>
<evidence type="ECO:0000256" key="1">
    <source>
        <dbReference type="ARBA" id="ARBA00011408"/>
    </source>
</evidence>
<feature type="region of interest" description="Disordered" evidence="5">
    <location>
        <begin position="168"/>
        <end position="219"/>
    </location>
</feature>
<accession>A0A6J3MEZ5</accession>
<evidence type="ECO:0000256" key="5">
    <source>
        <dbReference type="SAM" id="MobiDB-lite"/>
    </source>
</evidence>
<sequence length="675" mass="75590">MGWFGGKANDSNLLTAENEHAALEEAMRHAALIMHDETERAEELLAEGTSPFHKLARACTLFVRATLGFEKEIAIVAIKRLQESEDCAYEHHRMAARNPETAFQSKIYPPGAEYMLAEAESQAMAAVCGVLTESLTTTLAGFYKLRAAYKTLLILSAAEKKYLDEHFPNRVKHPKGSTAASSIRSGNTGRTRTSTRNVAKSTHSASRQDDDDDDDNFEDAQDTLADADTLPQDLSNLKLNGQNADGDFDFRQAATDPIDIFTHSGIAMCFGIFQLVLALLPPPIAKFLSFLSFNGDKPTGLNLLWEATLFKENINGAIAAFVVAVYHDAMVAPSDILRASDLPLPRIRKLLVDMEPYCEGSGLYTLEFSRLLSIEKDLPGALKFMKAGPTSPLKQVEAFKTFETCFFHLYQHQYQECADSFLKTVEMNTWAHGMYYYIAGCCYVELYRGCEKGSDAAKAYEVEAERIFSLAQTNLGTKKILGRKLPIDIYMERKMTKWRQRSKNKNCSLLDAVGVSPVEETIYLWGGYKKMRSEDLQTSLERLLWSEDHKKNPHAGYEPVDERALLGFLKATVIRTQGKTLEAREILEKDVMRYKQSELKACDNSDDWVGPTAYYERAVSYWEEAGGQDGPREKLLAADEDLRKVEKSGDQDMDVMLGLRLGMARESIDSALKGR</sequence>
<reference evidence="7" key="2">
    <citation type="submission" date="2020-04" db="EMBL/GenBank/DDBJ databases">
        <authorList>
            <consortium name="NCBI Genome Project"/>
        </authorList>
    </citation>
    <scope>NUCLEOTIDE SEQUENCE</scope>
    <source>
        <strain evidence="7">CBS 342.82</strain>
    </source>
</reference>
<dbReference type="GO" id="GO:0005634">
    <property type="term" value="C:nucleus"/>
    <property type="evidence" value="ECO:0007669"/>
    <property type="project" value="TreeGrafter"/>
</dbReference>
<dbReference type="GO" id="GO:0005741">
    <property type="term" value="C:mitochondrial outer membrane"/>
    <property type="evidence" value="ECO:0007669"/>
    <property type="project" value="TreeGrafter"/>
</dbReference>
<dbReference type="PANTHER" id="PTHR31859">
    <property type="entry name" value="TETRATRICOPEPTIDE REPEAT PROTEIN 39 FAMILY MEMBER"/>
    <property type="match status" value="1"/>
</dbReference>
<dbReference type="GO" id="GO:0005829">
    <property type="term" value="C:cytosol"/>
    <property type="evidence" value="ECO:0007669"/>
    <property type="project" value="TreeGrafter"/>
</dbReference>
<organism evidence="7">
    <name type="scientific">Dissoconium aciculare CBS 342.82</name>
    <dbReference type="NCBI Taxonomy" id="1314786"/>
    <lineage>
        <taxon>Eukaryota</taxon>
        <taxon>Fungi</taxon>
        <taxon>Dikarya</taxon>
        <taxon>Ascomycota</taxon>
        <taxon>Pezizomycotina</taxon>
        <taxon>Dothideomycetes</taxon>
        <taxon>Dothideomycetidae</taxon>
        <taxon>Mycosphaerellales</taxon>
        <taxon>Dissoconiaceae</taxon>
        <taxon>Dissoconium</taxon>
    </lineage>
</organism>
<gene>
    <name evidence="7" type="ORF">K489DRAFT_332364</name>
</gene>
<dbReference type="InterPro" id="IPR019412">
    <property type="entry name" value="IML2/TPR_39"/>
</dbReference>
<dbReference type="RefSeq" id="XP_033463464.1">
    <property type="nucleotide sequence ID" value="XM_033602160.1"/>
</dbReference>
<feature type="compositionally biased region" description="Low complexity" evidence="5">
    <location>
        <begin position="181"/>
        <end position="197"/>
    </location>
</feature>
<dbReference type="OrthoDB" id="2154985at2759"/>
<feature type="compositionally biased region" description="Acidic residues" evidence="5">
    <location>
        <begin position="209"/>
        <end position="219"/>
    </location>
</feature>
<evidence type="ECO:0000313" key="6">
    <source>
        <dbReference type="Proteomes" id="UP000504637"/>
    </source>
</evidence>
<protein>
    <recommendedName>
        <fullName evidence="2">Inclusion body clearance protein IML2</fullName>
    </recommendedName>
    <alternativeName>
        <fullName evidence="3">Inclusion body clearance protein iml2</fullName>
    </alternativeName>
</protein>
<evidence type="ECO:0000256" key="3">
    <source>
        <dbReference type="ARBA" id="ARBA00019539"/>
    </source>
</evidence>